<dbReference type="Proteomes" id="UP001432209">
    <property type="component" value="Chromosome"/>
</dbReference>
<dbReference type="EMBL" id="CP109495">
    <property type="protein sequence ID" value="WUX51457.1"/>
    <property type="molecule type" value="Genomic_DNA"/>
</dbReference>
<sequence>MTAAAGPVDDGSPEALLAGSDRVLGTTSVSLTGVWPRAAALLLRHALEEALRRYWLRVRPGIARCPAHAQVLCLASYAGQETARRWSAVWTNLSNACHYHGYELSPAPAELRAWRDEVASLIALLSAGREHEGS</sequence>
<protein>
    <recommendedName>
        <fullName evidence="3">SAV-6107-like HEPN domain-containing protein</fullName>
    </recommendedName>
</protein>
<dbReference type="GeneID" id="91345774"/>
<reference evidence="1" key="1">
    <citation type="submission" date="2022-10" db="EMBL/GenBank/DDBJ databases">
        <title>The complete genomes of actinobacterial strains from the NBC collection.</title>
        <authorList>
            <person name="Joergensen T.S."/>
            <person name="Alvarez Arevalo M."/>
            <person name="Sterndorff E.B."/>
            <person name="Faurdal D."/>
            <person name="Vuksanovic O."/>
            <person name="Mourched A.-S."/>
            <person name="Charusanti P."/>
            <person name="Shaw S."/>
            <person name="Blin K."/>
            <person name="Weber T."/>
        </authorList>
    </citation>
    <scope>NUCLEOTIDE SEQUENCE</scope>
    <source>
        <strain evidence="1">NBC_01432</strain>
    </source>
</reference>
<organism evidence="1 2">
    <name type="scientific">Streptomyces niveus</name>
    <name type="common">Streptomyces spheroides</name>
    <dbReference type="NCBI Taxonomy" id="193462"/>
    <lineage>
        <taxon>Bacteria</taxon>
        <taxon>Bacillati</taxon>
        <taxon>Actinomycetota</taxon>
        <taxon>Actinomycetes</taxon>
        <taxon>Kitasatosporales</taxon>
        <taxon>Streptomycetaceae</taxon>
        <taxon>Streptomyces</taxon>
    </lineage>
</organism>
<proteinExistence type="predicted"/>
<gene>
    <name evidence="1" type="ORF">OG442_07890</name>
</gene>
<evidence type="ECO:0008006" key="3">
    <source>
        <dbReference type="Google" id="ProtNLM"/>
    </source>
</evidence>
<accession>A0ABZ1ZYC0</accession>
<dbReference type="RefSeq" id="WP_329075116.1">
    <property type="nucleotide sequence ID" value="NZ_CP109389.1"/>
</dbReference>
<keyword evidence="2" id="KW-1185">Reference proteome</keyword>
<evidence type="ECO:0000313" key="2">
    <source>
        <dbReference type="Proteomes" id="UP001432209"/>
    </source>
</evidence>
<evidence type="ECO:0000313" key="1">
    <source>
        <dbReference type="EMBL" id="WUX51457.1"/>
    </source>
</evidence>
<name>A0ABZ1ZYC0_STRNV</name>